<comment type="catalytic activity">
    <reaction evidence="4 7">
        <text>L-proline + NADP(+) = (S)-1-pyrroline-5-carboxylate + NADPH + 2 H(+)</text>
        <dbReference type="Rhea" id="RHEA:14109"/>
        <dbReference type="ChEBI" id="CHEBI:15378"/>
        <dbReference type="ChEBI" id="CHEBI:17388"/>
        <dbReference type="ChEBI" id="CHEBI:57783"/>
        <dbReference type="ChEBI" id="CHEBI:58349"/>
        <dbReference type="ChEBI" id="CHEBI:60039"/>
        <dbReference type="EC" id="1.5.1.2"/>
    </reaction>
</comment>
<name>A0A7C4AR72_9BACT</name>
<keyword evidence="2 4" id="KW-0521">NADP</keyword>
<reference evidence="10" key="1">
    <citation type="journal article" date="2020" name="mSystems">
        <title>Genome- and Community-Level Interaction Insights into Carbon Utilization and Element Cycling Functions of Hydrothermarchaeota in Hydrothermal Sediment.</title>
        <authorList>
            <person name="Zhou Z."/>
            <person name="Liu Y."/>
            <person name="Xu W."/>
            <person name="Pan J."/>
            <person name="Luo Z.H."/>
            <person name="Li M."/>
        </authorList>
    </citation>
    <scope>NUCLEOTIDE SEQUENCE [LARGE SCALE GENOMIC DNA]</scope>
    <source>
        <strain evidence="10">SpSt-769</strain>
    </source>
</reference>
<organism evidence="10">
    <name type="scientific">Desulfomonile tiedjei</name>
    <dbReference type="NCBI Taxonomy" id="2358"/>
    <lineage>
        <taxon>Bacteria</taxon>
        <taxon>Pseudomonadati</taxon>
        <taxon>Thermodesulfobacteriota</taxon>
        <taxon>Desulfomonilia</taxon>
        <taxon>Desulfomonilales</taxon>
        <taxon>Desulfomonilaceae</taxon>
        <taxon>Desulfomonile</taxon>
    </lineage>
</organism>
<dbReference type="PANTHER" id="PTHR11645:SF0">
    <property type="entry name" value="PYRROLINE-5-CARBOXYLATE REDUCTASE 3"/>
    <property type="match status" value="1"/>
</dbReference>
<accession>A0A7C4AR72</accession>
<sequence>MDNINVLNRDNLYSKHHREESKNVLTISCIGAGNMGSALVRGLIQSGTIQPGAVKVFDIDPAKTFSLHQDFGVQALDRLQDSAADSETVLILAVKPQVLGGVLDTLADVLHEGMLVISIAAGISTAFILTRWGKSIRLVRAMPNAAATVGRSVTAICKGGAATDEDLALASSLFSAIGYVVKVDESLMNAVTALASSGLGYLFVIMEALSDAGVLLGMDRQTARHLTVHMVRGAAVMASSSDAPFSALKDMITSPAGTTIAGLKVLEKEGLRGILMEAVEAANARAALMNPKQ</sequence>
<comment type="pathway">
    <text evidence="4 7">Amino-acid biosynthesis; L-proline biosynthesis; L-proline from L-glutamate 5-semialdehyde: step 1/1.</text>
</comment>
<dbReference type="NCBIfam" id="TIGR00112">
    <property type="entry name" value="proC"/>
    <property type="match status" value="1"/>
</dbReference>
<feature type="domain" description="Pyrroline-5-carboxylate reductase dimerisation" evidence="9">
    <location>
        <begin position="185"/>
        <end position="287"/>
    </location>
</feature>
<dbReference type="SUPFAM" id="SSF48179">
    <property type="entry name" value="6-phosphogluconate dehydrogenase C-terminal domain-like"/>
    <property type="match status" value="1"/>
</dbReference>
<comment type="catalytic activity">
    <reaction evidence="4">
        <text>L-proline + NAD(+) = (S)-1-pyrroline-5-carboxylate + NADH + 2 H(+)</text>
        <dbReference type="Rhea" id="RHEA:14105"/>
        <dbReference type="ChEBI" id="CHEBI:15378"/>
        <dbReference type="ChEBI" id="CHEBI:17388"/>
        <dbReference type="ChEBI" id="CHEBI:57540"/>
        <dbReference type="ChEBI" id="CHEBI:57945"/>
        <dbReference type="ChEBI" id="CHEBI:60039"/>
        <dbReference type="EC" id="1.5.1.2"/>
    </reaction>
</comment>
<evidence type="ECO:0000256" key="3">
    <source>
        <dbReference type="ARBA" id="ARBA00023002"/>
    </source>
</evidence>
<dbReference type="Gene3D" id="3.40.50.720">
    <property type="entry name" value="NAD(P)-binding Rossmann-like Domain"/>
    <property type="match status" value="1"/>
</dbReference>
<dbReference type="InterPro" id="IPR053790">
    <property type="entry name" value="P5CR-like_CS"/>
</dbReference>
<comment type="subcellular location">
    <subcellularLocation>
        <location evidence="4">Cytoplasm</location>
    </subcellularLocation>
</comment>
<keyword evidence="3 4" id="KW-0560">Oxidoreductase</keyword>
<dbReference type="InterPro" id="IPR036291">
    <property type="entry name" value="NAD(P)-bd_dom_sf"/>
</dbReference>
<dbReference type="PIRSF" id="PIRSF000193">
    <property type="entry name" value="Pyrrol-5-carb_rd"/>
    <property type="match status" value="1"/>
</dbReference>
<evidence type="ECO:0000256" key="6">
    <source>
        <dbReference type="PIRSR" id="PIRSR000193-1"/>
    </source>
</evidence>
<keyword evidence="4 7" id="KW-0028">Amino-acid biosynthesis</keyword>
<dbReference type="InterPro" id="IPR008927">
    <property type="entry name" value="6-PGluconate_DH-like_C_sf"/>
</dbReference>
<comment type="similarity">
    <text evidence="1 4 7">Belongs to the pyrroline-5-carboxylate reductase family.</text>
</comment>
<dbReference type="GO" id="GO:0005737">
    <property type="term" value="C:cytoplasm"/>
    <property type="evidence" value="ECO:0007669"/>
    <property type="project" value="UniProtKB-SubCell"/>
</dbReference>
<feature type="binding site" evidence="6">
    <location>
        <begin position="93"/>
        <end position="96"/>
    </location>
    <ligand>
        <name>NADP(+)</name>
        <dbReference type="ChEBI" id="CHEBI:58349"/>
    </ligand>
</feature>
<dbReference type="Pfam" id="PF14748">
    <property type="entry name" value="P5CR_dimer"/>
    <property type="match status" value="1"/>
</dbReference>
<dbReference type="GO" id="GO:0004735">
    <property type="term" value="F:pyrroline-5-carboxylate reductase activity"/>
    <property type="evidence" value="ECO:0007669"/>
    <property type="project" value="UniProtKB-UniRule"/>
</dbReference>
<evidence type="ECO:0000256" key="7">
    <source>
        <dbReference type="RuleBase" id="RU003903"/>
    </source>
</evidence>
<dbReference type="FunFam" id="1.10.3730.10:FF:000001">
    <property type="entry name" value="Pyrroline-5-carboxylate reductase"/>
    <property type="match status" value="1"/>
</dbReference>
<dbReference type="Pfam" id="PF03807">
    <property type="entry name" value="F420_oxidored"/>
    <property type="match status" value="1"/>
</dbReference>
<gene>
    <name evidence="4 10" type="primary">proC</name>
    <name evidence="10" type="ORF">ENV54_04310</name>
</gene>
<keyword evidence="4" id="KW-0963">Cytoplasm</keyword>
<dbReference type="EMBL" id="DTGT01000136">
    <property type="protein sequence ID" value="HGH60504.1"/>
    <property type="molecule type" value="Genomic_DNA"/>
</dbReference>
<dbReference type="InterPro" id="IPR029036">
    <property type="entry name" value="P5CR_dimer"/>
</dbReference>
<dbReference type="AlphaFoldDB" id="A0A7C4AR72"/>
<dbReference type="PROSITE" id="PS00521">
    <property type="entry name" value="P5CR"/>
    <property type="match status" value="1"/>
</dbReference>
<comment type="function">
    <text evidence="4">Catalyzes the reduction of 1-pyrroline-5-carboxylate (PCA) to L-proline.</text>
</comment>
<comment type="caution">
    <text evidence="10">The sequence shown here is derived from an EMBL/GenBank/DDBJ whole genome shotgun (WGS) entry which is preliminary data.</text>
</comment>
<evidence type="ECO:0000256" key="1">
    <source>
        <dbReference type="ARBA" id="ARBA00005525"/>
    </source>
</evidence>
<dbReference type="InterPro" id="IPR028939">
    <property type="entry name" value="P5C_Rdtase_cat_N"/>
</dbReference>
<dbReference type="HAMAP" id="MF_01925">
    <property type="entry name" value="P5C_reductase"/>
    <property type="match status" value="1"/>
</dbReference>
<evidence type="ECO:0000259" key="9">
    <source>
        <dbReference type="Pfam" id="PF14748"/>
    </source>
</evidence>
<keyword evidence="4 7" id="KW-0641">Proline biosynthesis</keyword>
<dbReference type="GO" id="GO:0055129">
    <property type="term" value="P:L-proline biosynthetic process"/>
    <property type="evidence" value="ECO:0007669"/>
    <property type="project" value="UniProtKB-UniRule"/>
</dbReference>
<dbReference type="UniPathway" id="UPA00098">
    <property type="reaction ID" value="UER00361"/>
</dbReference>
<proteinExistence type="inferred from homology"/>
<evidence type="ECO:0000256" key="5">
    <source>
        <dbReference type="NCBIfam" id="TIGR00112"/>
    </source>
</evidence>
<evidence type="ECO:0000259" key="8">
    <source>
        <dbReference type="Pfam" id="PF03807"/>
    </source>
</evidence>
<evidence type="ECO:0000256" key="4">
    <source>
        <dbReference type="HAMAP-Rule" id="MF_01925"/>
    </source>
</evidence>
<dbReference type="Gene3D" id="1.10.3730.10">
    <property type="entry name" value="ProC C-terminal domain-like"/>
    <property type="match status" value="1"/>
</dbReference>
<dbReference type="EC" id="1.5.1.2" evidence="4 5"/>
<protein>
    <recommendedName>
        <fullName evidence="4 5">Pyrroline-5-carboxylate reductase</fullName>
        <shortName evidence="4">P5C reductase</shortName>
        <shortName evidence="4">P5CR</shortName>
        <ecNumber evidence="4 5">1.5.1.2</ecNumber>
    </recommendedName>
    <alternativeName>
        <fullName evidence="4">PCA reductase</fullName>
    </alternativeName>
</protein>
<dbReference type="PANTHER" id="PTHR11645">
    <property type="entry name" value="PYRROLINE-5-CARBOXYLATE REDUCTASE"/>
    <property type="match status" value="1"/>
</dbReference>
<dbReference type="InterPro" id="IPR000304">
    <property type="entry name" value="Pyrroline-COOH_reductase"/>
</dbReference>
<evidence type="ECO:0000256" key="2">
    <source>
        <dbReference type="ARBA" id="ARBA00022857"/>
    </source>
</evidence>
<feature type="domain" description="Pyrroline-5-carboxylate reductase catalytic N-terminal" evidence="8">
    <location>
        <begin position="27"/>
        <end position="122"/>
    </location>
</feature>
<evidence type="ECO:0000313" key="10">
    <source>
        <dbReference type="EMBL" id="HGH60504.1"/>
    </source>
</evidence>
<feature type="binding site" evidence="6">
    <location>
        <begin position="30"/>
        <end position="35"/>
    </location>
    <ligand>
        <name>NADP(+)</name>
        <dbReference type="ChEBI" id="CHEBI:58349"/>
    </ligand>
</feature>
<dbReference type="SUPFAM" id="SSF51735">
    <property type="entry name" value="NAD(P)-binding Rossmann-fold domains"/>
    <property type="match status" value="1"/>
</dbReference>